<evidence type="ECO:0008006" key="3">
    <source>
        <dbReference type="Google" id="ProtNLM"/>
    </source>
</evidence>
<dbReference type="STRING" id="77586.A0A0D9XHI5"/>
<dbReference type="PANTHER" id="PTHR34791">
    <property type="entry name" value="OS02G0272100 PROTEIN"/>
    <property type="match status" value="1"/>
</dbReference>
<reference evidence="2" key="2">
    <citation type="submission" date="2013-12" db="EMBL/GenBank/DDBJ databases">
        <authorList>
            <person name="Yu Y."/>
            <person name="Lee S."/>
            <person name="de Baynast K."/>
            <person name="Wissotski M."/>
            <person name="Liu L."/>
            <person name="Talag J."/>
            <person name="Goicoechea J."/>
            <person name="Angelova A."/>
            <person name="Jetty R."/>
            <person name="Kudrna D."/>
            <person name="Golser W."/>
            <person name="Rivera L."/>
            <person name="Zhang J."/>
            <person name="Wing R."/>
        </authorList>
    </citation>
    <scope>NUCLEOTIDE SEQUENCE</scope>
</reference>
<dbReference type="AlphaFoldDB" id="A0A0D9XHI5"/>
<reference evidence="1" key="3">
    <citation type="submission" date="2015-04" db="UniProtKB">
        <authorList>
            <consortium name="EnsemblPlants"/>
        </authorList>
    </citation>
    <scope>IDENTIFICATION</scope>
</reference>
<keyword evidence="2" id="KW-1185">Reference proteome</keyword>
<evidence type="ECO:0000313" key="1">
    <source>
        <dbReference type="EnsemblPlants" id="LPERR10G01000.1"/>
    </source>
</evidence>
<proteinExistence type="predicted"/>
<evidence type="ECO:0000313" key="2">
    <source>
        <dbReference type="Proteomes" id="UP000032180"/>
    </source>
</evidence>
<dbReference type="eggNOG" id="ENOG502QTNJ">
    <property type="taxonomic scope" value="Eukaryota"/>
</dbReference>
<organism evidence="1 2">
    <name type="scientific">Leersia perrieri</name>
    <dbReference type="NCBI Taxonomy" id="77586"/>
    <lineage>
        <taxon>Eukaryota</taxon>
        <taxon>Viridiplantae</taxon>
        <taxon>Streptophyta</taxon>
        <taxon>Embryophyta</taxon>
        <taxon>Tracheophyta</taxon>
        <taxon>Spermatophyta</taxon>
        <taxon>Magnoliopsida</taxon>
        <taxon>Liliopsida</taxon>
        <taxon>Poales</taxon>
        <taxon>Poaceae</taxon>
        <taxon>BOP clade</taxon>
        <taxon>Oryzoideae</taxon>
        <taxon>Oryzeae</taxon>
        <taxon>Oryzinae</taxon>
        <taxon>Leersia</taxon>
    </lineage>
</organism>
<name>A0A0D9XHI5_9ORYZ</name>
<dbReference type="HOGENOM" id="CLU_054864_1_0_1"/>
<dbReference type="Proteomes" id="UP000032180">
    <property type="component" value="Chromosome 10"/>
</dbReference>
<reference evidence="1 2" key="1">
    <citation type="submission" date="2012-08" db="EMBL/GenBank/DDBJ databases">
        <title>Oryza genome evolution.</title>
        <authorList>
            <person name="Wing R.A."/>
        </authorList>
    </citation>
    <scope>NUCLEOTIDE SEQUENCE</scope>
</reference>
<dbReference type="SUPFAM" id="SSF81383">
    <property type="entry name" value="F-box domain"/>
    <property type="match status" value="1"/>
</dbReference>
<dbReference type="Gramene" id="LPERR10G01000.1">
    <property type="protein sequence ID" value="LPERR10G01000.1"/>
    <property type="gene ID" value="LPERR10G01000"/>
</dbReference>
<sequence length="251" mass="27548">MWIVVSPYDIMALVIVLIKRFYIVQEDDAIEAGRWDGEPLLGRLVVVAHAAFLHAGFVPCAGDCRYLPDEIGAVASSLSLRYTIRELLQDKHAAAAGAETVVVRLTAVTGHVIFYGYLTGGDHPNSKWAATTYYYWVLIDASLAAPVLSSDLDATAHTLSNSNSNGGVGVRLWKGELARRLFTDICWNRAVMPPRLTSLPADLQAAILSRLNAAVDLARVQCTCTELRDLVAGRELLKGKFKKKYTQVYKP</sequence>
<accession>A0A0D9XHI5</accession>
<dbReference type="PANTHER" id="PTHR34791:SF8">
    <property type="entry name" value="F-BOX DOMAIN CONTAINING PROTEIN, EXPRESSED"/>
    <property type="match status" value="1"/>
</dbReference>
<dbReference type="InterPro" id="IPR036047">
    <property type="entry name" value="F-box-like_dom_sf"/>
</dbReference>
<dbReference type="EnsemblPlants" id="LPERR10G01000.1">
    <property type="protein sequence ID" value="LPERR10G01000.1"/>
    <property type="gene ID" value="LPERR10G01000"/>
</dbReference>
<dbReference type="Gene3D" id="1.20.1280.50">
    <property type="match status" value="1"/>
</dbReference>
<protein>
    <recommendedName>
        <fullName evidence="3">F-box domain-containing protein</fullName>
    </recommendedName>
</protein>